<dbReference type="Proteomes" id="UP000138339">
    <property type="component" value="Segment"/>
</dbReference>
<dbReference type="Proteomes" id="UP000148368">
    <property type="component" value="Genome"/>
</dbReference>
<reference evidence="16" key="5">
    <citation type="submission" date="2006-03" db="EMBL/GenBank/DDBJ databases">
        <title>A Complete Genome Phylogenetic Approach to Varicella-Zoster Virus Evolution - Genetic Divergence and Recombination Event.</title>
        <authorList>
            <person name="Norberg P."/>
            <person name="Liljeqvist J."/>
            <person name="Bergstrom M.T."/>
            <person name="Schmid S."/>
            <person name="Loparev V.N."/>
        </authorList>
    </citation>
    <scope>NUCLEOTIDE SEQUENCE</scope>
    <source>
        <strain evidence="16">CA123</strain>
    </source>
</reference>
<reference evidence="62" key="23">
    <citation type="journal article" date="2015" name="J. Virol.">
        <title>Recombination of Globally Circulating Varicella-Zoster Virus.</title>
        <authorList>
            <person name="Norberg P."/>
            <person name="Depledge D.P."/>
            <person name="Kundu S."/>
            <person name="Atkinson C."/>
            <person name="Brown J."/>
            <person name="Haque T."/>
            <person name="Hussaini Y."/>
            <person name="MacMahon E."/>
            <person name="Molyneaux P."/>
            <person name="Papaevangelou V."/>
            <person name="Sengupta N."/>
            <person name="Koay E.S."/>
            <person name="Tang J.W."/>
            <person name="Underhill G.S."/>
            <person name="Grahn A."/>
            <person name="Studahl M."/>
            <person name="Breuer J."/>
            <person name="Bergstrom T."/>
        </authorList>
    </citation>
    <scope>NUCLEOTIDE SEQUENCE</scope>
    <source>
        <strain evidence="62">DE10-1515</strain>
    </source>
</reference>
<evidence type="ECO:0000313" key="25">
    <source>
        <dbReference type="EMBL" id="ABF22133.1"/>
    </source>
</evidence>
<dbReference type="EMBL" id="JN704709">
    <property type="protein sequence ID" value="AEW89393.1"/>
    <property type="molecule type" value="Genomic_DNA"/>
</dbReference>
<evidence type="ECO:0000313" key="37">
    <source>
        <dbReference type="EMBL" id="AEW88601.1"/>
    </source>
</evidence>
<reference evidence="61" key="29">
    <citation type="journal article" date="2017" name="J. Gen. Virol.">
        <title>Revisiting the genotyping scheme for varicella-zoster viruses based on whole-genome comparisons.</title>
        <authorList>
            <person name="Jensen N.J."/>
            <person name="Rivailler P."/>
            <person name="Tseng H.F."/>
            <person name="Quinlivan M.L."/>
            <person name="Radford K."/>
            <person name="Folster J."/>
            <person name="Harpaz R."/>
            <person name="LaRussa P."/>
            <person name="Jacobsen S."/>
            <person name="Scott Schmid D."/>
        </authorList>
    </citation>
    <scope>NUCLEOTIDE SEQUENCE</scope>
    <source>
        <strain evidence="61">VZVs/Pasadena.USA/11.13</strain>
    </source>
</reference>
<comment type="subunit">
    <text evidence="11">Interacts with cytoplasmic envelopment protein 2; this interaction is essential for the proper localization of each protein to the assembly complex and thus for the production of infectious virus.</text>
</comment>
<evidence type="ECO:0000313" key="69">
    <source>
        <dbReference type="Proteomes" id="UP000095950"/>
    </source>
</evidence>
<dbReference type="EMBL" id="AY548170">
    <property type="protein sequence ID" value="AAT07806.1"/>
    <property type="molecule type" value="Genomic_DNA"/>
</dbReference>
<dbReference type="OrthoDB" id="40492at10239"/>
<evidence type="ECO:0000313" key="21">
    <source>
        <dbReference type="EMBL" id="ABF21841.1"/>
    </source>
</evidence>
<dbReference type="Proteomes" id="UP000163083">
    <property type="component" value="Genome"/>
</dbReference>
<evidence type="ECO:0000313" key="27">
    <source>
        <dbReference type="EMBL" id="ABW06892.1"/>
    </source>
</evidence>
<evidence type="ECO:0000313" key="67">
    <source>
        <dbReference type="EMBL" id="QXM18305.1"/>
    </source>
</evidence>
<name>Q6QCK7_HHV3</name>
<dbReference type="EMBL" id="JQ972913">
    <property type="protein sequence ID" value="AFO85553.1"/>
    <property type="molecule type" value="Genomic_DNA"/>
</dbReference>
<dbReference type="EMBL" id="KC847290">
    <property type="protein sequence ID" value="AGL51005.1"/>
    <property type="molecule type" value="Genomic_DNA"/>
</dbReference>
<evidence type="ECO:0000256" key="8">
    <source>
        <dbReference type="ARBA" id="ARBA00023136"/>
    </source>
</evidence>
<dbReference type="Proteomes" id="UP000141430">
    <property type="component" value="Genome"/>
</dbReference>
<dbReference type="Proteomes" id="UP000181213">
    <property type="component" value="Genome"/>
</dbReference>
<evidence type="ECO:0000313" key="77">
    <source>
        <dbReference type="Proteomes" id="UP000119961"/>
    </source>
</evidence>
<organismHost>
    <name type="scientific">Homo sapiens</name>
    <name type="common">Human</name>
    <dbReference type="NCBI Taxonomy" id="9606"/>
</organismHost>
<evidence type="ECO:0000313" key="44">
    <source>
        <dbReference type="EMBL" id="AEW89105.1"/>
    </source>
</evidence>
<reference evidence="73 77" key="2">
    <citation type="journal article" date="2004" name="J. Virol.">
        <title>Complete DNA sequence analyses of the first two varicella-zoster virus glycoprotein E (D150N) mutant viruses found in North America: evolution of genotypes with an accelerated cell spread phenotype.</title>
        <authorList>
            <person name="Grose C."/>
            <person name="Tyler S."/>
            <person name="Peters G."/>
            <person name="Hiebert J."/>
            <person name="Stephens G.M."/>
            <person name="Ruyechan W.T."/>
            <person name="Jackson W."/>
            <person name="Storlie J."/>
            <person name="Tipples G.A."/>
        </authorList>
    </citation>
    <scope>NUCLEOTIDE SEQUENCE [LARGE SCALE GENOMIC DNA]</scope>
    <source>
        <strain evidence="13">BC</strain>
        <strain evidence="14">MSP</strain>
    </source>
</reference>
<evidence type="ECO:0000313" key="17">
    <source>
        <dbReference type="EMBL" id="ABF21549.1"/>
    </source>
</evidence>
<evidence type="ECO:0000313" key="52">
    <source>
        <dbReference type="EMBL" id="AGC94533.1"/>
    </source>
</evidence>
<reference evidence="52" key="14">
    <citation type="submission" date="2012-10" db="EMBL/GenBank/DDBJ databases">
        <authorList>
            <person name="Garces- Ayala F."/>
            <person name="Rodriguez-Castillo A."/>
            <person name="Ortiz-Alcantara J.M."/>
            <person name="Segura Candelas J.M."/>
            <person name="Perez-Agueros S.I."/>
            <person name="Gonzalez Duran E."/>
            <person name="Ramirez-Gonzalez J.E."/>
        </authorList>
    </citation>
    <scope>NUCLEOTIDE SEQUENCE</scope>
    <source>
        <strain evidence="52">Var160</strain>
    </source>
</reference>
<dbReference type="Proteomes" id="UP000118182">
    <property type="component" value="Genome"/>
</dbReference>
<dbReference type="Proteomes" id="UP000114541">
    <property type="component" value="Genome"/>
</dbReference>
<dbReference type="Proteomes" id="UP000124104">
    <property type="component" value="Genome"/>
</dbReference>
<evidence type="ECO:0000313" key="31">
    <source>
        <dbReference type="EMBL" id="AEW88169.1"/>
    </source>
</evidence>
<dbReference type="EMBL" id="KJ767492">
    <property type="protein sequence ID" value="AIH07160.1"/>
    <property type="molecule type" value="Genomic_DNA"/>
</dbReference>
<dbReference type="InterPro" id="IPR024351">
    <property type="entry name" value="Tegument_UL11_Herpesvir"/>
</dbReference>
<dbReference type="EMBL" id="DQ479963">
    <property type="protein sequence ID" value="ABF22279.1"/>
    <property type="molecule type" value="Genomic_DNA"/>
</dbReference>
<reference evidence="59 82" key="25">
    <citation type="journal article" date="2015" name="Oncotarget">
        <title>Insights into the role of immunosenescence during varicella zoster virus infection (shingles) in the aging cell model.</title>
        <authorList>
            <person name="Kim J.A."/>
            <person name="Park S.K."/>
            <person name="Kumar M."/>
            <person name="Lee C.H."/>
            <person name="Shin O.S."/>
        </authorList>
    </citation>
    <scope>NUCLEOTIDE SEQUENCE [LARGE SCALE GENOMIC DNA]</scope>
    <source>
        <strain evidence="59">YC03</strain>
    </source>
</reference>
<keyword evidence="9 11" id="KW-0564">Palmitate</keyword>
<evidence type="ECO:0000256" key="6">
    <source>
        <dbReference type="ARBA" id="ARBA00022844"/>
    </source>
</evidence>
<evidence type="ECO:0000313" key="83">
    <source>
        <dbReference type="Proteomes" id="UP000138339"/>
    </source>
</evidence>
<dbReference type="Proteomes" id="UP000125218">
    <property type="component" value="Genome"/>
</dbReference>
<evidence type="ECO:0000313" key="36">
    <source>
        <dbReference type="EMBL" id="AEW88529.1"/>
    </source>
</evidence>
<dbReference type="KEGG" id="vg:1487656"/>
<dbReference type="Proteomes" id="UP000175290">
    <property type="component" value="Genome"/>
</dbReference>
<evidence type="ECO:0000313" key="34">
    <source>
        <dbReference type="EMBL" id="AEW88385.1"/>
    </source>
</evidence>
<dbReference type="EMBL" id="JN704702">
    <property type="protein sequence ID" value="AEW88889.1"/>
    <property type="molecule type" value="Genomic_DNA"/>
</dbReference>
<reference evidence="15 81" key="6">
    <citation type="submission" date="2006-03" db="EMBL/GenBank/DDBJ databases">
        <title>A complete genome phylogenetic approach to varicella-zoster virus evolution: genetic divergence and evidence for recombination.</title>
        <authorList>
            <person name="Loparev V.N."/>
            <person name="Schmid S."/>
            <person name="Norberg P."/>
            <person name="Liljeqvist J.-A.K."/>
            <person name="Bergstrom T.M."/>
            <person name="Sammons S."/>
        </authorList>
    </citation>
    <scope>NUCLEOTIDE SEQUENCE [LARGE SCALE GENOMIC DNA]</scope>
    <source>
        <strain evidence="15">HHV3_M2DR</strain>
    </source>
</reference>
<evidence type="ECO:0000313" key="82">
    <source>
        <dbReference type="Proteomes" id="UP000138315"/>
    </source>
</evidence>
<evidence type="ECO:0000313" key="60">
    <source>
        <dbReference type="EMBL" id="AIT52985.1"/>
    </source>
</evidence>
<dbReference type="EMBL" id="DQ479960">
    <property type="protein sequence ID" value="ABF22060.1"/>
    <property type="molecule type" value="Genomic_DNA"/>
</dbReference>
<evidence type="ECO:0000256" key="7">
    <source>
        <dbReference type="ARBA" id="ARBA00022870"/>
    </source>
</evidence>
<evidence type="ECO:0000256" key="3">
    <source>
        <dbReference type="ARBA" id="ARBA00022580"/>
    </source>
</evidence>
<evidence type="ECO:0000313" key="56">
    <source>
        <dbReference type="EMBL" id="AHJ08896.1"/>
    </source>
</evidence>
<evidence type="ECO:0000313" key="59">
    <source>
        <dbReference type="EMBL" id="AIJ28643.1"/>
    </source>
</evidence>
<evidence type="ECO:0000313" key="55">
    <source>
        <dbReference type="EMBL" id="AHB80279.1"/>
    </source>
</evidence>
<dbReference type="Proteomes" id="UP000095950">
    <property type="component" value="Genome"/>
</dbReference>
<reference evidence="55 83" key="17">
    <citation type="journal article" date="2014" name="Clin. Infect. Dis.">
        <title>Herpes zoster caused by vaccine-strain varicella zoster virus in an immunocompetent recipient of zoster vaccine.</title>
        <authorList>
            <person name="Tseng H.F."/>
            <person name="Schmid D.S."/>
            <person name="Harpaz R."/>
            <person name="Larussa P."/>
            <person name="Jensen N.J."/>
            <person name="Rivailler P."/>
            <person name="Radford K."/>
            <person name="Folster J."/>
            <person name="Jacobsen S.J."/>
        </authorList>
    </citation>
    <scope>NUCLEOTIDE SEQUENCE [LARGE SCALE GENOMIC DNA]</scope>
    <source>
        <strain evidence="55">VZVs/Pasadena.USA/48.12/Z[2]</strain>
    </source>
</reference>
<dbReference type="Proteomes" id="UP000181070">
    <property type="component" value="Genome"/>
</dbReference>
<dbReference type="EMBL" id="MW545807">
    <property type="protein sequence ID" value="QXM18305.1"/>
    <property type="molecule type" value="Genomic_DNA"/>
</dbReference>
<dbReference type="EMBL" id="JN704708">
    <property type="protein sequence ID" value="AEW89321.1"/>
    <property type="molecule type" value="Genomic_DNA"/>
</dbReference>
<dbReference type="EMBL" id="KP702725">
    <property type="protein sequence ID" value="AKE13386.1"/>
    <property type="molecule type" value="Genomic_DNA"/>
</dbReference>
<reference evidence="52 88" key="22">
    <citation type="journal article" date="2015" name="Genome Announc.">
        <title>Full-Genome Sequence of a Novel Varicella-Zoster Virus Clade Isolated in Mexico.</title>
        <authorList>
            <person name="Garces-Ayala F."/>
            <person name="Rodriguez-Castillo A."/>
            <person name="Ortiz-Alcantara J.M."/>
            <person name="Gonzalez-Duran E."/>
            <person name="Segura-Candelas J.M."/>
            <person name="Perez-Agueros S.I."/>
            <person name="Escobar-Escamilla N."/>
            <person name="Mendez-Tenorio A."/>
            <person name="Diaz-Quinonez J.A."/>
            <person name="Ramirez-Gonzalez J.E."/>
        </authorList>
    </citation>
    <scope>NUCLEOTIDE SEQUENCE [LARGE SCALE GENOMIC DNA]</scope>
    <source>
        <strain evidence="52">Var160</strain>
    </source>
</reference>
<dbReference type="Proteomes" id="UP000119588">
    <property type="component" value="Genome"/>
</dbReference>
<dbReference type="Proteomes" id="UP000099478">
    <property type="component" value="Genome"/>
</dbReference>
<dbReference type="Proteomes" id="UP000148581">
    <property type="component" value="Segment"/>
</dbReference>
<reference evidence="26 76" key="7">
    <citation type="submission" date="2006-06" db="EMBL/GenBank/DDBJ databases">
        <authorList>
            <person name="Loparev V.N."/>
        </authorList>
    </citation>
    <scope>NUCLEOTIDE SEQUENCE [LARGE SCALE GENOMIC DNA]</scope>
    <source>
        <strain evidence="26">NH29_3</strain>
    </source>
</reference>
<reference evidence="70 72" key="4">
    <citation type="journal article" date="2006" name="J. Virol.">
        <title>A full-genome phylogenetic analysis of varicella-zoster virus reveals a novel origin of replication-based genotyping scheme and evidence of recombination between major circulating clades.</title>
        <authorList>
            <person name="Peters G.A."/>
            <person name="Tyler S.D."/>
            <person name="Grose C."/>
            <person name="Severini A."/>
            <person name="Gray M.J."/>
            <person name="Upton C."/>
            <person name="Tipples G.A."/>
        </authorList>
    </citation>
    <scope>NUCLEOTIDE SEQUENCE [LARGE SCALE GENOMIC DNA]</scope>
    <source>
        <strain evidence="21">03-500</strain>
        <strain evidence="19">11</strain>
        <strain evidence="20">22</strain>
        <strain evidence="25">32</strain>
        <strain evidence="22">36</strain>
        <strain evidence="23">49</strain>
        <strain evidence="24">8</strain>
        <strain evidence="18">Kel</strain>
        <strain evidence="17">SD</strain>
    </source>
</reference>
<dbReference type="Proteomes" id="UP000132092">
    <property type="component" value="Genome"/>
</dbReference>
<dbReference type="EMBL" id="JN704691">
    <property type="protein sequence ID" value="AEW88097.1"/>
    <property type="molecule type" value="Genomic_DNA"/>
</dbReference>
<dbReference type="Proteomes" id="UP000110955">
    <property type="component" value="Genome"/>
</dbReference>
<evidence type="ECO:0000313" key="43">
    <source>
        <dbReference type="EMBL" id="AEW89033.1"/>
    </source>
</evidence>
<dbReference type="EMBL" id="KC112914">
    <property type="protein sequence ID" value="AGC94533.1"/>
    <property type="molecule type" value="Genomic_DNA"/>
</dbReference>
<comment type="PTM">
    <text evidence="11">Phosphorylated. Phosphorylation does not seem to be required for recycling to the host Golgi apparatus. Packaging is selective for underphosphorylated forms.</text>
</comment>
<feature type="initiator methionine" description="Removed; by host" evidence="11">
    <location>
        <position position="1"/>
    </location>
</feature>
<evidence type="ECO:0000313" key="22">
    <source>
        <dbReference type="EMBL" id="ABF21914.1"/>
    </source>
</evidence>
<dbReference type="EMBL" id="DQ452050">
    <property type="protein sequence ID" value="ABE03067.1"/>
    <property type="molecule type" value="Genomic_DNA"/>
</dbReference>
<dbReference type="Proteomes" id="UP000145398">
    <property type="component" value="Genome"/>
</dbReference>
<dbReference type="Proteomes" id="UP000138315">
    <property type="component" value="Genome"/>
</dbReference>
<evidence type="ECO:0000313" key="14">
    <source>
        <dbReference type="EMBL" id="AAT07806.1"/>
    </source>
</evidence>
<comment type="function">
    <text evidence="11">Plays an important role in the cytoplasmic envelopment of tegument proteins and capsids during the assembly and egress processes. Participates also in viral entry at the fusion step probably by regulating the core fusion machinery.</text>
</comment>
<evidence type="ECO:0000313" key="40">
    <source>
        <dbReference type="EMBL" id="AEW88817.1"/>
    </source>
</evidence>
<evidence type="ECO:0000256" key="12">
    <source>
        <dbReference type="SAM" id="MobiDB-lite"/>
    </source>
</evidence>
<dbReference type="EMBL" id="JN704706">
    <property type="protein sequence ID" value="AEW89177.1"/>
    <property type="molecule type" value="Genomic_DNA"/>
</dbReference>
<evidence type="ECO:0000313" key="70">
    <source>
        <dbReference type="Proteomes" id="UP000099478"/>
    </source>
</evidence>
<evidence type="ECO:0000313" key="50">
    <source>
        <dbReference type="EMBL" id="AFO85553.1"/>
    </source>
</evidence>
<dbReference type="GO" id="GO:0046760">
    <property type="term" value="P:viral budding from Golgi membrane"/>
    <property type="evidence" value="ECO:0007669"/>
    <property type="project" value="UniProtKB-UniRule"/>
</dbReference>
<dbReference type="EMBL" id="KM355696">
    <property type="protein sequence ID" value="AIT52985.1"/>
    <property type="molecule type" value="Genomic_DNA"/>
</dbReference>
<dbReference type="Proteomes" id="UP000119103">
    <property type="component" value="Genome"/>
</dbReference>
<dbReference type="EMBL" id="EU154348">
    <property type="protein sequence ID" value="ABW06892.1"/>
    <property type="molecule type" value="Genomic_DNA"/>
</dbReference>
<evidence type="ECO:0000313" key="13">
    <source>
        <dbReference type="EMBL" id="AAT07730.1"/>
    </source>
</evidence>
<evidence type="ECO:0000313" key="47">
    <source>
        <dbReference type="EMBL" id="AEW89321.1"/>
    </source>
</evidence>
<dbReference type="Proteomes" id="UP000121535">
    <property type="component" value="Genome"/>
</dbReference>
<dbReference type="EMBL" id="JN704697">
    <property type="protein sequence ID" value="AEW88529.1"/>
    <property type="molecule type" value="Genomic_DNA"/>
</dbReference>
<evidence type="ECO:0000313" key="45">
    <source>
        <dbReference type="EMBL" id="AEW89177.1"/>
    </source>
</evidence>
<dbReference type="GeneID" id="1487656"/>
<dbReference type="Proteomes" id="UP000172922">
    <property type="component" value="Genome"/>
</dbReference>
<evidence type="ECO:0000313" key="71">
    <source>
        <dbReference type="Proteomes" id="UP000099741"/>
    </source>
</evidence>
<keyword evidence="3 11" id="KW-0920">Virion tegument</keyword>
<dbReference type="EMBL" id="JN704694">
    <property type="protein sequence ID" value="AEW88313.1"/>
    <property type="molecule type" value="Genomic_DNA"/>
</dbReference>
<dbReference type="EMBL" id="JN704701">
    <property type="protein sequence ID" value="AEW88817.1"/>
    <property type="molecule type" value="Genomic_DNA"/>
</dbReference>
<dbReference type="EMBL" id="JN704698">
    <property type="protein sequence ID" value="AEW88601.1"/>
    <property type="molecule type" value="Genomic_DNA"/>
</dbReference>
<dbReference type="EMBL" id="JN704690">
    <property type="protein sequence ID" value="AEW88025.1"/>
    <property type="molecule type" value="Genomic_DNA"/>
</dbReference>
<evidence type="ECO:0000313" key="74">
    <source>
        <dbReference type="Proteomes" id="UP000102159"/>
    </source>
</evidence>
<evidence type="ECO:0000313" key="19">
    <source>
        <dbReference type="EMBL" id="ABF21695.1"/>
    </source>
</evidence>
<dbReference type="EMBL" id="AJ871403">
    <property type="protein sequence ID" value="CAI44891.1"/>
    <property type="molecule type" value="Genomic_DNA"/>
</dbReference>
<keyword evidence="7 11" id="KW-1043">Host membrane</keyword>
<feature type="region of interest" description="Disordered" evidence="12">
    <location>
        <begin position="47"/>
        <end position="81"/>
    </location>
</feature>
<dbReference type="Proteomes" id="UP000118112">
    <property type="component" value="Genome"/>
</dbReference>
<evidence type="ECO:0000313" key="64">
    <source>
        <dbReference type="EMBL" id="AON76515.1"/>
    </source>
</evidence>
<evidence type="ECO:0000313" key="66">
    <source>
        <dbReference type="EMBL" id="CAI44891.1"/>
    </source>
</evidence>
<dbReference type="EMBL" id="DQ479956">
    <property type="protein sequence ID" value="ABF21768.1"/>
    <property type="molecule type" value="Genomic_DNA"/>
</dbReference>
<dbReference type="EMBL" id="JF306641">
    <property type="protein sequence ID" value="AEL30864.1"/>
    <property type="molecule type" value="Genomic_DNA"/>
</dbReference>
<sequence length="81" mass="8908">MGQSSSSGRGGICGLCKRYNELVTCNGETVALNSEFFEDFDFDENVTEDADKSTQRRPRVIDVTPKRKPSGKSSHSKCAKC</sequence>
<dbReference type="Proteomes" id="UP000101337">
    <property type="component" value="Genome"/>
</dbReference>
<evidence type="ECO:0000313" key="75">
    <source>
        <dbReference type="Proteomes" id="UP000103704"/>
    </source>
</evidence>
<keyword evidence="5 11" id="KW-1040">Host Golgi apparatus</keyword>
<evidence type="ECO:0000313" key="79">
    <source>
        <dbReference type="Proteomes" id="UP000125218"/>
    </source>
</evidence>
<evidence type="ECO:0000256" key="4">
    <source>
        <dbReference type="ARBA" id="ARBA00022707"/>
    </source>
</evidence>
<dbReference type="EMBL" id="JN704703">
    <property type="protein sequence ID" value="AEW88961.1"/>
    <property type="molecule type" value="Genomic_DNA"/>
</dbReference>
<keyword evidence="2 11" id="KW-0597">Phosphoprotein</keyword>
<dbReference type="EMBL" id="JN704710">
    <property type="protein sequence ID" value="AEW89465.1"/>
    <property type="molecule type" value="Genomic_DNA"/>
</dbReference>
<dbReference type="Proteomes" id="UP000101424">
    <property type="component" value="Genome"/>
</dbReference>
<dbReference type="EMBL" id="JQ972914">
    <property type="protein sequence ID" value="AFO85626.1"/>
    <property type="molecule type" value="Genomic_DNA"/>
</dbReference>
<dbReference type="RefSeq" id="NP_040171.1">
    <property type="nucleotide sequence ID" value="NC_001348.1"/>
</dbReference>
<evidence type="ECO:0000313" key="54">
    <source>
        <dbReference type="EMBL" id="AGY32932.1"/>
    </source>
</evidence>
<dbReference type="EMBL" id="JN704700">
    <property type="protein sequence ID" value="AEW88745.1"/>
    <property type="molecule type" value="Genomic_DNA"/>
</dbReference>
<comment type="similarity">
    <text evidence="11">Belongs to the herpesviridae cytoplasmic envelopment protein 3 family.</text>
</comment>
<dbReference type="Proteomes" id="UP000138227">
    <property type="component" value="Genome"/>
</dbReference>
<dbReference type="GO" id="GO:0009653">
    <property type="term" value="P:anatomical structure morphogenesis"/>
    <property type="evidence" value="ECO:0007669"/>
    <property type="project" value="UniProtKB-UniRule"/>
</dbReference>
<dbReference type="EMBL" id="KP771891">
    <property type="protein sequence ID" value="AKG56264.1"/>
    <property type="molecule type" value="Genomic_DNA"/>
</dbReference>
<keyword evidence="6 11" id="KW-0946">Virion</keyword>
<dbReference type="Proteomes" id="UP000159019">
    <property type="component" value="Genome"/>
</dbReference>
<reference evidence="67" key="31">
    <citation type="journal article" date="2021" name="J. Microbiol.">
        <title>Genetic changes in plaque-purified varicella vaccine strain Suduvax during in vitro propagation in cell culture.</title>
        <authorList>
            <person name="Hwang H.R."/>
            <person name="Kang S.H."/>
            <person name="Lee C.H."/>
        </authorList>
    </citation>
    <scope>NUCLEOTIDE SEQUENCE</scope>
    <source>
        <strain evidence="67">Pps-p30</strain>
    </source>
</reference>
<reference evidence="28 84" key="11">
    <citation type="journal article" date="2011" name="Virol. J.">
        <title>Sequencing and characterization of Varicella-zoster virus vaccine strain SuduVax.</title>
        <authorList>
            <person name="Kim J.I."/>
            <person name="Jung G.S."/>
            <person name="Kim Y.Y."/>
            <person name="Ji G.Y."/>
            <person name="Kim H.S."/>
            <person name="Wang W.D."/>
            <person name="Park H.S."/>
            <person name="Park S.Y."/>
            <person name="Kim G.H."/>
            <person name="Kwon S.N."/>
            <person name="Lee K.M."/>
            <person name="Ahn J.H."/>
            <person name="Yoon Y."/>
            <person name="Lee C.H."/>
        </authorList>
    </citation>
    <scope>NUCLEOTIDE SEQUENCE [LARGE SCALE GENOMIC DNA]</scope>
    <source>
        <strain evidence="28">MAV06</strain>
    </source>
</reference>
<evidence type="ECO:0000256" key="10">
    <source>
        <dbReference type="ARBA" id="ARBA00023288"/>
    </source>
</evidence>
<dbReference type="EMBL" id="DQ457052">
    <property type="protein sequence ID" value="ABE67157.1"/>
    <property type="molecule type" value="Genomic_DNA"/>
</dbReference>
<dbReference type="Proteomes" id="UP000154414">
    <property type="component" value="Genome"/>
</dbReference>
<protein>
    <recommendedName>
        <fullName evidence="11">Cytoplasmic envelopment protein 3</fullName>
    </recommendedName>
</protein>
<dbReference type="EMBL" id="KU926311">
    <property type="protein sequence ID" value="ANS12922.1"/>
    <property type="molecule type" value="Genomic_DNA"/>
</dbReference>
<reference evidence="56" key="24">
    <citation type="journal article" date="2015" name="Mol. Biol. Evol.">
        <title>Rates of vaccine evolution show strong effects of latency: implications for varicella zoster virus epidemiology.</title>
        <authorList>
            <person name="Weinert L.A."/>
            <person name="Depledge D.P."/>
            <person name="Kundu S."/>
            <person name="Gershon A.A."/>
            <person name="Nichols R.A."/>
            <person name="Balloux F."/>
            <person name="Welch J.J."/>
            <person name="Breuer J."/>
        </authorList>
    </citation>
    <scope>NUCLEOTIDE SEQUENCE</scope>
    <source>
        <strain evidence="56">Q27</strain>
    </source>
</reference>
<reference evidence="16 75" key="8">
    <citation type="journal article" date="2007" name="J. Virol.">
        <title>Identification of five major and two minor genotypes of varicella-zoster virus strains: a practical two-amplicon approach used to genotype clinical isolates in Australia and New Zealand.</title>
        <authorList>
            <person name="Loparev V.N."/>
            <person name="Rubtcova E.N."/>
            <person name="Bostik V."/>
            <person name="Govil D."/>
            <person name="Birch C.J."/>
            <person name="Druce J.D."/>
            <person name="Schmid D.S."/>
            <person name="Croxson M.C."/>
        </authorList>
    </citation>
    <scope>NUCLEOTIDE SEQUENCE [LARGE SCALE GENOMIC DNA]</scope>
    <source>
        <strain evidence="16">CA123</strain>
    </source>
</reference>
<dbReference type="Pfam" id="PF11094">
    <property type="entry name" value="UL11"/>
    <property type="match status" value="1"/>
</dbReference>
<evidence type="ECO:0000313" key="57">
    <source>
        <dbReference type="EMBL" id="AIH07087.1"/>
    </source>
</evidence>
<dbReference type="EMBL" id="AY548171">
    <property type="protein sequence ID" value="AAT07730.1"/>
    <property type="molecule type" value="Genomic_DNA"/>
</dbReference>
<dbReference type="EMBL" id="JN704692">
    <property type="protein sequence ID" value="AEW88169.1"/>
    <property type="molecule type" value="Genomic_DNA"/>
</dbReference>
<dbReference type="Proteomes" id="UP000119961">
    <property type="component" value="Segment"/>
</dbReference>
<dbReference type="EMBL" id="KJ767491">
    <property type="protein sequence ID" value="AIH07087.1"/>
    <property type="molecule type" value="Genomic_DNA"/>
</dbReference>
<evidence type="ECO:0000313" key="86">
    <source>
        <dbReference type="Proteomes" id="UP000148368"/>
    </source>
</evidence>
<dbReference type="Proteomes" id="UP000110837">
    <property type="component" value="Genome"/>
</dbReference>
<dbReference type="Proteomes" id="UP000132595">
    <property type="component" value="Genome"/>
</dbReference>
<evidence type="ECO:0000313" key="28">
    <source>
        <dbReference type="EMBL" id="AEL30864.1"/>
    </source>
</evidence>
<dbReference type="Proteomes" id="UP000118042">
    <property type="component" value="Genome"/>
</dbReference>
<evidence type="ECO:0000313" key="72">
    <source>
        <dbReference type="Proteomes" id="UP000100257"/>
    </source>
</evidence>
<dbReference type="EMBL" id="DQ479957">
    <property type="protein sequence ID" value="ABF21841.1"/>
    <property type="molecule type" value="Genomic_DNA"/>
</dbReference>
<dbReference type="EMBL" id="DQ479959">
    <property type="protein sequence ID" value="ABF21987.1"/>
    <property type="molecule type" value="Genomic_DNA"/>
</dbReference>
<evidence type="ECO:0000313" key="29">
    <source>
        <dbReference type="EMBL" id="AEW88025.1"/>
    </source>
</evidence>
<evidence type="ECO:0000313" key="46">
    <source>
        <dbReference type="EMBL" id="AEW89249.1"/>
    </source>
</evidence>
<dbReference type="EMBL" id="JN704705">
    <property type="protein sequence ID" value="AEW89105.1"/>
    <property type="molecule type" value="Genomic_DNA"/>
</dbReference>
<dbReference type="EMBL" id="KF853227">
    <property type="protein sequence ID" value="AHJ08896.1"/>
    <property type="molecule type" value="Genomic_DNA"/>
</dbReference>
<dbReference type="GO" id="GO:0055036">
    <property type="term" value="C:virion membrane"/>
    <property type="evidence" value="ECO:0007669"/>
    <property type="project" value="UniProtKB-SubCell"/>
</dbReference>
<evidence type="ECO:0000313" key="85">
    <source>
        <dbReference type="Proteomes" id="UP000148103"/>
    </source>
</evidence>
<reference evidence="78 87" key="20">
    <citation type="submission" date="2014-04" db="EMBL/GenBank/DDBJ databases">
        <title>Molecular Analysis of Varicella-Zoster Viruses Isolated from Korean Patients.</title>
        <authorList>
            <person name="Kim J.I."/>
            <person name="Ji G.Y."/>
            <person name="Park H.S."/>
            <person name="Lee C.H."/>
        </authorList>
    </citation>
    <scope>NUCLEOTIDE SEQUENCE [LARGE SCALE GENOMIC DNA]</scope>
    <source>
        <strain evidence="57">YC01</strain>
        <strain evidence="58">YC02</strain>
        <strain evidence="59">YC03</strain>
    </source>
</reference>
<dbReference type="EMBL" id="JN704707">
    <property type="protein sequence ID" value="AEW89249.1"/>
    <property type="molecule type" value="Genomic_DNA"/>
</dbReference>
<evidence type="ECO:0000313" key="26">
    <source>
        <dbReference type="EMBL" id="ABH08466.1"/>
    </source>
</evidence>
<reference evidence="14 73" key="1">
    <citation type="journal article" date="2000" name="Virology">
        <title>Varicella-zoster virus gE escape mutant VZV-MSP exhibits an accelerated cell-to-cell spread phenotype in both infected cell cultures and SCID-hu mice.</title>
        <authorList>
            <person name="Santos R.A."/>
            <person name="Hatfield C.C."/>
            <person name="Cole N.L."/>
            <person name="Padilla J.A."/>
            <person name="Moffat J.F."/>
            <person name="Arvin A.M."/>
            <person name="Ruyechan W.T."/>
            <person name="Hay J."/>
            <person name="Grose C."/>
        </authorList>
    </citation>
    <scope>NUCLEOTIDE SEQUENCE [LARGE SCALE GENOMIC DNA]</scope>
    <source>
        <strain evidence="14">MSP</strain>
    </source>
</reference>
<evidence type="ECO:0000313" key="42">
    <source>
        <dbReference type="EMBL" id="AEW88961.1"/>
    </source>
</evidence>
<reference evidence="53" key="16">
    <citation type="submission" date="2013-03" db="EMBL/GenBank/DDBJ databases">
        <authorList>
            <person name="Li X."/>
        </authorList>
    </citation>
    <scope>NUCLEOTIDE SEQUENCE</scope>
    <source>
        <strain evidence="53">84-7</strain>
    </source>
</reference>
<evidence type="ECO:0000313" key="24">
    <source>
        <dbReference type="EMBL" id="ABF22060.1"/>
    </source>
</evidence>
<dbReference type="EMBL" id="DQ479955">
    <property type="protein sequence ID" value="ABF21695.1"/>
    <property type="molecule type" value="Genomic_DNA"/>
</dbReference>
<dbReference type="Proteomes" id="UP000141990">
    <property type="component" value="Genome"/>
</dbReference>
<reference evidence="65" key="30">
    <citation type="journal article" date="2019" name="J. Virol.">
        <title>Comparison of the Whole-Genome Sequence of an Oka Varicella Vaccine from China with Other Oka Vaccine Strains Reveals Sites Putatively Critical for Vaccine Efficacy.</title>
        <authorList>
            <person name="Wu Q."/>
            <person name="Rivailler P."/>
            <person name="Xu S."/>
            <person name="Xu W."/>
        </authorList>
    </citation>
    <scope>NUCLEOTIDE SEQUENCE</scope>
    <source>
        <strain evidence="65">Baike</strain>
    </source>
</reference>
<dbReference type="EMBL" id="JN704693">
    <property type="protein sequence ID" value="AEW88241.1"/>
    <property type="molecule type" value="Genomic_DNA"/>
</dbReference>
<feature type="compositionally biased region" description="Basic residues" evidence="12">
    <location>
        <begin position="66"/>
        <end position="81"/>
    </location>
</feature>
<evidence type="ECO:0000313" key="48">
    <source>
        <dbReference type="EMBL" id="AEW89393.1"/>
    </source>
</evidence>
<reference evidence="27 80" key="9">
    <citation type="journal article" date="2009" name="Virology">
        <title>Distribution of varicella-zoster virus (VZV) wild-type genotypes in northern and southern Europe: evidence for high conservation of circulating genotypes.</title>
        <authorList>
            <person name="Loparev V.N."/>
            <person name="Rubtcova E.N."/>
            <person name="Bostik V."/>
            <person name="Tzaneva V."/>
            <person name="Sauerbrei A."/>
            <person name="Robo A."/>
            <person name="Sattler-Dornbacher E."/>
            <person name="Hanovcova I."/>
            <person name="Stepanova V."/>
            <person name="Splino M."/>
            <person name="Eremin V."/>
            <person name="Koskiniemi M."/>
            <person name="Vankova O.E."/>
            <person name="Schmid D.S."/>
        </authorList>
    </citation>
    <scope>NUCLEOTIDE SEQUENCE [LARGE SCALE GENOMIC DNA]</scope>
    <source>
        <strain evidence="27">SVETA</strain>
    </source>
</reference>
<dbReference type="EMBL" id="DQ479962">
    <property type="protein sequence ID" value="ABF22206.1"/>
    <property type="molecule type" value="Genomic_DNA"/>
</dbReference>
<dbReference type="EMBL" id="JN704695">
    <property type="protein sequence ID" value="AEW88385.1"/>
    <property type="molecule type" value="Genomic_DNA"/>
</dbReference>
<evidence type="ECO:0000313" key="62">
    <source>
        <dbReference type="EMBL" id="AKG56264.1"/>
    </source>
</evidence>
<evidence type="ECO:0000313" key="41">
    <source>
        <dbReference type="EMBL" id="AEW88889.1"/>
    </source>
</evidence>
<dbReference type="Proteomes" id="UP000147087">
    <property type="component" value="Genome"/>
</dbReference>
<reference evidence="54" key="19">
    <citation type="journal article" date="2014" name="Mol. Biol. Evol.">
        <title>Deep sequencing of viral genomes provides insight into the evolution and pathogenesis of varicella zoster virus and its vaccine in humans.</title>
        <authorList>
            <person name="Depledge D.P."/>
            <person name="Kundu S."/>
            <person name="Jensen N.J."/>
            <person name="Gray E.R."/>
            <person name="Jones M."/>
            <person name="Steinberg S."/>
            <person name="Gershon A."/>
            <person name="Kinchington P.R."/>
            <person name="Schmid D.S."/>
            <person name="Balloux F."/>
            <person name="Nichols R.A."/>
            <person name="Breuer J."/>
        </authorList>
    </citation>
    <scope>NUCLEOTIDE SEQUENCE</scope>
    <source>
        <strain evidence="54">ZR1</strain>
    </source>
</reference>
<reference evidence="60" key="21">
    <citation type="submission" date="2014-08" db="EMBL/GenBank/DDBJ databases">
        <authorList>
            <person name="Depledge D.P."/>
        </authorList>
    </citation>
    <scope>NUCLEOTIDE SEQUENCE</scope>
    <source>
        <strain evidence="60">Bandim1</strain>
    </source>
</reference>
<keyword evidence="4 11" id="KW-0519">Myristate</keyword>
<gene>
    <name evidence="28" type="primary">ORF49</name>
    <name evidence="56" type="synonym">ORF 49</name>
    <name evidence="27" type="ORF">HHV3_E_SVETAgp50</name>
    <name evidence="52" type="ORF">HHV3_gp50</name>
    <name evidence="17" type="ORF">HHV3gp50</name>
    <name evidence="15" type="ORF">HHV3M2gp50</name>
</gene>
<reference evidence="63" key="28">
    <citation type="journal article" date="2016" name="Virology">
        <title>Analysis of single nucleotide polymorphism among Varicella-Zoster Virus and identification of vaccine-specific sites.</title>
        <authorList>
            <person name="Jeon J.S."/>
            <person name="Won Y.H."/>
            <person name="Kim I.K."/>
            <person name="Ahn J.H."/>
            <person name="Shin O.S."/>
            <person name="Kim J.H."/>
            <person name="Lee C.H."/>
        </authorList>
    </citation>
    <scope>NUCLEOTIDE SEQUENCE</scope>
    <source>
        <strain evidence="63">Ellen</strain>
    </source>
</reference>
<evidence type="ECO:0000313" key="38">
    <source>
        <dbReference type="EMBL" id="AEW88673.1"/>
    </source>
</evidence>
<dbReference type="GO" id="GO:0019033">
    <property type="term" value="C:viral tegument"/>
    <property type="evidence" value="ECO:0007669"/>
    <property type="project" value="UniProtKB-SubCell"/>
</dbReference>
<dbReference type="EMBL" id="DQ479954">
    <property type="protein sequence ID" value="ABF21622.1"/>
    <property type="molecule type" value="Genomic_DNA"/>
</dbReference>
<evidence type="ECO:0000256" key="2">
    <source>
        <dbReference type="ARBA" id="ARBA00022553"/>
    </source>
</evidence>
<dbReference type="Proteomes" id="UP000121874">
    <property type="component" value="Genome"/>
</dbReference>
<evidence type="ECO:0000313" key="87">
    <source>
        <dbReference type="Proteomes" id="UP000163083"/>
    </source>
</evidence>
<feature type="region of interest" description="Asp/Glu-rich (acidic)" evidence="11">
    <location>
        <begin position="41"/>
        <end position="47"/>
    </location>
</feature>
<evidence type="ECO:0000313" key="23">
    <source>
        <dbReference type="EMBL" id="ABF21987.1"/>
    </source>
</evidence>
<dbReference type="EMBL" id="JN704699">
    <property type="protein sequence ID" value="AEW88673.1"/>
    <property type="molecule type" value="Genomic_DNA"/>
</dbReference>
<dbReference type="EMBL" id="MF898328">
    <property type="protein sequence ID" value="AXF42715.1"/>
    <property type="molecule type" value="Genomic_DNA"/>
</dbReference>
<reference evidence="64" key="27">
    <citation type="journal article" date="2016" name="J. Infect. Dis.">
        <title>Viral genome sequencing proves nosocomial transmission of fatal varicella.</title>
        <authorList>
            <person name="Depledge D.P."/>
            <person name="Brown J."/>
            <person name="Macanovic J."/>
            <person name="Underhill G."/>
            <person name="Breuer J."/>
        </authorList>
    </citation>
    <scope>NUCLEOTIDE SEQUENCE</scope>
    <source>
        <strain evidence="64">Var/Cli/UK/Ves/0803/2013</strain>
    </source>
</reference>
<evidence type="ECO:0000313" key="65">
    <source>
        <dbReference type="EMBL" id="AXF42715.1"/>
    </source>
</evidence>
<accession>Q6QCK7</accession>
<evidence type="ECO:0000313" key="35">
    <source>
        <dbReference type="EMBL" id="AEW88457.1"/>
    </source>
</evidence>
<feature type="lipid moiety-binding region" description="N-myristoyl glycine; by host" evidence="11">
    <location>
        <position position="2"/>
    </location>
</feature>
<dbReference type="Proteomes" id="UP000116718">
    <property type="component" value="Genome"/>
</dbReference>
<evidence type="ECO:0000256" key="1">
    <source>
        <dbReference type="ARBA" id="ARBA00022511"/>
    </source>
</evidence>
<evidence type="ECO:0000313" key="51">
    <source>
        <dbReference type="EMBL" id="AFO85626.1"/>
    </source>
</evidence>
<evidence type="ECO:0000313" key="39">
    <source>
        <dbReference type="EMBL" id="AEW88745.1"/>
    </source>
</evidence>
<dbReference type="EMBL" id="DQ674250">
    <property type="protein sequence ID" value="ABH08466.1"/>
    <property type="molecule type" value="Genomic_DNA"/>
</dbReference>
<evidence type="ECO:0000313" key="63">
    <source>
        <dbReference type="EMBL" id="ANS12922.1"/>
    </source>
</evidence>
<evidence type="ECO:0000313" key="33">
    <source>
        <dbReference type="EMBL" id="AEW88313.1"/>
    </source>
</evidence>
<dbReference type="EMBL" id="DQ479953">
    <property type="protein sequence ID" value="ABF21549.1"/>
    <property type="molecule type" value="Genomic_DNA"/>
</dbReference>
<dbReference type="Proteomes" id="UP000148103">
    <property type="component" value="Genome"/>
</dbReference>
<evidence type="ECO:0000313" key="20">
    <source>
        <dbReference type="EMBL" id="ABF21768.1"/>
    </source>
</evidence>
<dbReference type="EMBL" id="DQ479961">
    <property type="protein sequence ID" value="ABF22133.1"/>
    <property type="molecule type" value="Genomic_DNA"/>
</dbReference>
<evidence type="ECO:0000313" key="32">
    <source>
        <dbReference type="EMBL" id="AEW88241.1"/>
    </source>
</evidence>
<evidence type="ECO:0000256" key="5">
    <source>
        <dbReference type="ARBA" id="ARBA00022812"/>
    </source>
</evidence>
<reference evidence="53 79" key="10">
    <citation type="journal article" date="2010" name="Zhongguo Sheng Wu Zhi Pin Xue Za Zhi">
        <title>Sequencing of Whole Genome of Varicella-Zoster Virus 84-7 Strain.</title>
        <authorList>
            <person name="Li X."/>
        </authorList>
    </citation>
    <scope>NUCLEOTIDE SEQUENCE [LARGE SCALE GENOMIC DNA]</scope>
    <source>
        <strain evidence="53">84-7</strain>
    </source>
</reference>
<dbReference type="Proteomes" id="UP000111269">
    <property type="component" value="Genome"/>
</dbReference>
<evidence type="ECO:0000313" key="78">
    <source>
        <dbReference type="Proteomes" id="UP000121874"/>
    </source>
</evidence>
<evidence type="ECO:0000313" key="76">
    <source>
        <dbReference type="Proteomes" id="UP000110955"/>
    </source>
</evidence>
<dbReference type="Proteomes" id="UP000109814">
    <property type="component" value="Genome"/>
</dbReference>
<dbReference type="Proteomes" id="UP000118125">
    <property type="component" value="Genome"/>
</dbReference>
<reference evidence="85 86" key="13">
    <citation type="journal article" date="2012" name="J. Virol.">
        <title>The attenuated genotype of varicella-zoster virus includes an ORF0 transitional stop codon mutation.</title>
        <authorList>
            <person name="Peters G.A."/>
            <person name="Tyler S.D."/>
            <person name="Carpenter J.E."/>
            <person name="Jackson W."/>
            <person name="Mori Y."/>
            <person name="Arvin A.M."/>
            <person name="Grose C."/>
        </authorList>
    </citation>
    <scope>NUCLEOTIDE SEQUENCE [LARGE SCALE GENOMIC DNA]</scope>
    <source>
        <strain evidence="50">Ellen</strain>
        <strain evidence="51">LAX1</strain>
    </source>
</reference>
<evidence type="ECO:0000313" key="84">
    <source>
        <dbReference type="Proteomes" id="UP000141990"/>
    </source>
</evidence>
<feature type="short sequence motif" description="Di-leucine-like internalization motif" evidence="11">
    <location>
        <begin position="22"/>
        <end position="23"/>
    </location>
</feature>
<evidence type="ECO:0000313" key="73">
    <source>
        <dbReference type="Proteomes" id="UP000101337"/>
    </source>
</evidence>
<reference evidence="68" key="32">
    <citation type="journal article" date="2021" name="Sci. Rep.">
        <title>Metagenomic analysis of a throat swab sample collected in China on a patient infected with Varicella Zoster Virus.</title>
        <authorList>
            <person name="Guo H."/>
            <person name="Rivailler P."/>
            <person name="Wang J."/>
            <person name="Wang H."/>
            <person name="Xu W."/>
            <person name="Xu S."/>
            <person name="Xu H."/>
            <person name="Hu R."/>
        </authorList>
    </citation>
    <scope>NUCLEOTIDE SEQUENCE</scope>
    <source>
        <strain evidence="68">SD14</strain>
    </source>
</reference>
<evidence type="ECO:0000313" key="68">
    <source>
        <dbReference type="EMBL" id="QXN54904.1"/>
    </source>
</evidence>
<proteinExistence type="inferred from homology"/>
<evidence type="ECO:0000256" key="11">
    <source>
        <dbReference type="HAMAP-Rule" id="MF_04040"/>
    </source>
</evidence>
<dbReference type="EMBL" id="JN704696">
    <property type="protein sequence ID" value="AEW88457.1"/>
    <property type="molecule type" value="Genomic_DNA"/>
</dbReference>
<reference evidence="66 74" key="3">
    <citation type="submission" date="2004-12" db="EMBL/GenBank/DDBJ databases">
        <authorList>
            <person name="Fickenscher H."/>
        </authorList>
    </citation>
    <scope>NUCLEOTIDE SEQUENCE [LARGE SCALE GENOMIC DNA]</scope>
    <source>
        <strain evidence="66">HJO</strain>
    </source>
</reference>
<dbReference type="Proteomes" id="UP000102159">
    <property type="component" value="Genome"/>
</dbReference>
<evidence type="ECO:0000313" key="80">
    <source>
        <dbReference type="Proteomes" id="UP000132595"/>
    </source>
</evidence>
<comment type="PTM">
    <text evidence="11">Myristoylation and palmitoylation (probably on one or more of the nearby cysteines at the N-terminus) enable membrane-binding and Golgi apparatus-specific targeting and are essential for efficient packaging.</text>
</comment>
<dbReference type="Proteomes" id="UP000100257">
    <property type="component" value="Genome"/>
</dbReference>
<comment type="caution">
    <text evidence="11">Lacks conserved residue(s) required for the propagation of feature annotation.</text>
</comment>
<dbReference type="Proteomes" id="UP000103704">
    <property type="component" value="Genome"/>
</dbReference>
<dbReference type="Proteomes" id="UP000140732">
    <property type="component" value="Genome"/>
</dbReference>
<dbReference type="EMBL" id="KX262864">
    <property type="protein sequence ID" value="AON76515.1"/>
    <property type="molecule type" value="Genomic_DNA"/>
</dbReference>
<dbReference type="GO" id="GO:0020002">
    <property type="term" value="C:host cell plasma membrane"/>
    <property type="evidence" value="ECO:0007669"/>
    <property type="project" value="UniProtKB-SubCell"/>
</dbReference>
<keyword evidence="10 11" id="KW-0449">Lipoprotein</keyword>
<dbReference type="Proteomes" id="UP000162445">
    <property type="component" value="Genome"/>
</dbReference>
<comment type="subcellular location">
    <subcellularLocation>
        <location evidence="11">Virion tegument</location>
    </subcellularLocation>
    <subcellularLocation>
        <location evidence="11">Virion membrane</location>
        <topology evidence="11">Lipid-anchor</topology>
    </subcellularLocation>
    <subcellularLocation>
        <location evidence="11">Host cell membrane</location>
        <topology evidence="11">Lipid-anchor</topology>
        <orientation evidence="11">Cytoplasmic side</orientation>
    </subcellularLocation>
    <subcellularLocation>
        <location evidence="11">Host Golgi apparatus membrane</location>
        <topology evidence="11">Lipid-anchor</topology>
        <orientation evidence="11">Cytoplasmic side</orientation>
    </subcellularLocation>
    <text evidence="11">Virion membrane-associated tegument protein. Associates with host membrane lipids rafts. During virion morphogenesis, this protein probably accumulates in the endosomes and trans-Golgi where secondary envelopment occurs. It is probably transported to the cell surface from where it is endocytosed and directed to the trans-Golgi network (TGN).</text>
</comment>
<dbReference type="HAMAP" id="MF_04040">
    <property type="entry name" value="HSV_CEP3_alphahv"/>
    <property type="match status" value="1"/>
</dbReference>
<evidence type="ECO:0000313" key="18">
    <source>
        <dbReference type="EMBL" id="ABF21622.1"/>
    </source>
</evidence>
<evidence type="ECO:0000313" key="81">
    <source>
        <dbReference type="Proteomes" id="UP000138227"/>
    </source>
</evidence>
<dbReference type="EMBL" id="KJ808816">
    <property type="protein sequence ID" value="AIJ28643.1"/>
    <property type="molecule type" value="Genomic_DNA"/>
</dbReference>
<dbReference type="EMBL" id="JN704704">
    <property type="protein sequence ID" value="AEW89033.1"/>
    <property type="molecule type" value="Genomic_DNA"/>
</dbReference>
<dbReference type="EMBL" id="MW316406">
    <property type="protein sequence ID" value="QXN54904.1"/>
    <property type="molecule type" value="Genomic_DNA"/>
</dbReference>
<dbReference type="Proteomes" id="UP000116910">
    <property type="component" value="Genome"/>
</dbReference>
<reference evidence="61" key="26">
    <citation type="submission" date="2015-01" db="EMBL/GenBank/DDBJ databases">
        <authorList>
            <person name="Jensen N."/>
            <person name="Rivailler P."/>
            <person name="Radford K.W."/>
            <person name="Folster J."/>
            <person name="Tseng H.-F."/>
            <person name="Harpaz R."/>
            <person name="Larussa P.S."/>
            <person name="Jacobsen S.J."/>
            <person name="Schmid S.D."/>
        </authorList>
    </citation>
    <scope>NUCLEOTIDE SEQUENCE</scope>
    <source>
        <strain evidence="61">VZVs/Pasadena.USA/11.13</strain>
    </source>
</reference>
<evidence type="ECO:0000313" key="58">
    <source>
        <dbReference type="EMBL" id="AIH07160.1"/>
    </source>
</evidence>
<dbReference type="GO" id="GO:0044178">
    <property type="term" value="C:host cell Golgi membrane"/>
    <property type="evidence" value="ECO:0007669"/>
    <property type="project" value="UniProtKB-SubCell"/>
</dbReference>
<dbReference type="EMBL" id="KF558371">
    <property type="protein sequence ID" value="AGY32932.1"/>
    <property type="molecule type" value="Genomic_DNA"/>
</dbReference>
<evidence type="ECO:0000256" key="9">
    <source>
        <dbReference type="ARBA" id="ARBA00023139"/>
    </source>
</evidence>
<evidence type="ECO:0000313" key="15">
    <source>
        <dbReference type="EMBL" id="ABE03067.1"/>
    </source>
</evidence>
<keyword evidence="1 11" id="KW-1032">Host cell membrane</keyword>
<dbReference type="Proteomes" id="UP000157471">
    <property type="component" value="Genome"/>
</dbReference>
<organism evidence="13 77">
    <name type="scientific">Human herpesvirus 3</name>
    <name type="common">HHV-3</name>
    <name type="synonym">Varicella-zoster virus</name>
    <dbReference type="NCBI Taxonomy" id="10335"/>
    <lineage>
        <taxon>Viruses</taxon>
        <taxon>Duplodnaviria</taxon>
        <taxon>Heunggongvirae</taxon>
        <taxon>Peploviricota</taxon>
        <taxon>Herviviricetes</taxon>
        <taxon>Herpesvirales</taxon>
        <taxon>Orthoherpesviridae</taxon>
        <taxon>Alphaherpesvirinae</taxon>
        <taxon>Varicellovirus</taxon>
        <taxon>Varicellovirus humanalpha3</taxon>
    </lineage>
</organism>
<evidence type="ECO:0000313" key="30">
    <source>
        <dbReference type="EMBL" id="AEW88097.1"/>
    </source>
</evidence>
<reference evidence="69 71" key="12">
    <citation type="journal article" date="2012" name="J. Virol.">
        <title>Sequencing of 21 varicella-zoster virus genomes reveals two novel genotypes and evidence of recombination.</title>
        <authorList>
            <person name="Zell R."/>
            <person name="Taudien S."/>
            <person name="Pfaff F."/>
            <person name="Wutzler P."/>
            <person name="Platzer M."/>
            <person name="Sauerbrei A."/>
        </authorList>
    </citation>
    <scope>NUCLEOTIDE SEQUENCE [LARGE SCALE GENOMIC DNA]</scope>
    <source>
        <strain evidence="36">1002/2008</strain>
        <strain evidence="37">1003/2008</strain>
        <strain evidence="35">VZVi/Berlin.GER/14.08/V[1]</strain>
        <strain evidence="39">VZVi/Erfurt.GER/01.05/V[3]</strain>
        <strain evidence="46">VZVi/Erfurt.GER/11.07/V[5]</strain>
        <strain evidence="29">VZVi/Erfurt.GER/12.00/Z[1]</strain>
        <strain evidence="44">VZVi/Erfurt.GER/19.04/V[5]</strain>
        <strain evidence="43">VZVi/Erfurt.GER/20.00/V[5]</strain>
        <strain evidence="47">VZVi/Erfurt.GER/44.07/V[5]</strain>
        <strain evidence="41">VZVi/Heidelberg.GER/10.07/V[3]</strain>
        <strain evidence="40">VZVi/Jena.GER/02.07/Z[3]</strain>
        <strain evidence="49">VZVi/Jena.GER/06.08</strain>
        <strain evidence="34">VZVi/Jena.GER/06.08/Z[1]</strain>
        <strain evidence="31">VZVi/Jena.GER/14.05/V[1]</strain>
        <strain evidence="30">VZVi/Jena.GER/28.04/Z[1]</strain>
        <strain evidence="48">VZVi/Jena.GER/37.05/V[VIII]</strain>
        <strain evidence="38">VZVi/Jena.GER/47.03/V[3]</strain>
        <strain evidence="42">VZVi/Munich.GER/30.07/Z[3]</strain>
        <strain evidence="45">VZVi/Weimar.GER/04.05/V[5]</strain>
        <strain evidence="32">VZVi/Weimar.GER/16.05/V[1]</strain>
        <strain evidence="33">VZVi/Weimar.GER/45.07/V[1]</strain>
    </source>
</reference>
<dbReference type="Proteomes" id="UP000099741">
    <property type="component" value="Genome"/>
</dbReference>
<dbReference type="EMBL" id="KF811485">
    <property type="protein sequence ID" value="AHB80279.1"/>
    <property type="molecule type" value="Genomic_DNA"/>
</dbReference>
<keyword evidence="8 11" id="KW-0472">Membrane</keyword>
<evidence type="ECO:0000313" key="49">
    <source>
        <dbReference type="EMBL" id="AEW89465.1"/>
    </source>
</evidence>
<reference evidence="28" key="15">
    <citation type="submission" date="2012-11" db="EMBL/GenBank/DDBJ databases">
        <title>The NIAID Influenza Genome Sequencing Project.</title>
        <authorList>
            <person name="Wentworth D.E."/>
            <person name="Dugan V."/>
            <person name="Halpin R."/>
            <person name="Lin X."/>
            <person name="Bera J."/>
            <person name="Ghedin E."/>
            <person name="Fedorova N."/>
            <person name="Tsitrin T."/>
            <person name="Stockwell T."/>
            <person name="Amedeo P."/>
            <person name="Bishop B."/>
            <person name="Edworthy P."/>
            <person name="Gupta N."/>
            <person name="Katzel D."/>
            <person name="Li K."/>
            <person name="Schobel S."/>
            <person name="Shrivastava S."/>
            <person name="Thovarai V."/>
            <person name="Wang S."/>
            <person name="van Doorn R."/>
            <person name="Mai L.Q."/>
            <person name="Hang N.L."/>
            <person name="Phuong H.V."/>
            <person name="Cuong V.D."/>
            <person name="Thanh L."/>
            <person name="Thach N.C."/>
            <person name="Quyen P.D."/>
            <person name="Bao Y."/>
            <person name="Sanders R."/>
            <person name="Dernovoy D."/>
            <person name="Kiryutin B."/>
            <person name="Lipman D.J."/>
            <person name="Tatusova T."/>
        </authorList>
    </citation>
    <scope>NUCLEOTIDE SEQUENCE</scope>
    <source>
        <strain evidence="28">MAV06</strain>
    </source>
</reference>
<reference evidence="60" key="18">
    <citation type="journal article" date="2014" name="J. Virol.">
        <title>Evolution of co-circulating varicella zoster virus genotypes during a chickenpox outbreak in Guinea Bissau.</title>
        <authorList>
            <person name="Depledge D."/>
            <person name="Gray E."/>
            <person name="Kundu S."/>
            <person name="Cooray S."/>
            <person name="Poulsen A."/>
            <person name="Aaby P."/>
            <person name="Breuer J."/>
        </authorList>
    </citation>
    <scope>NUCLEOTIDE SEQUENCE</scope>
    <source>
        <strain evidence="60">Bandim1</strain>
    </source>
</reference>
<evidence type="ECO:0000313" key="88">
    <source>
        <dbReference type="Proteomes" id="UP000175290"/>
    </source>
</evidence>
<evidence type="ECO:0000313" key="61">
    <source>
        <dbReference type="EMBL" id="AKE13386.1"/>
    </source>
</evidence>
<evidence type="ECO:0000313" key="16">
    <source>
        <dbReference type="EMBL" id="ABE67157.1"/>
    </source>
</evidence>
<dbReference type="EMBL" id="DQ479958">
    <property type="protein sequence ID" value="ABF21914.1"/>
    <property type="molecule type" value="Genomic_DNA"/>
</dbReference>
<evidence type="ECO:0000313" key="53">
    <source>
        <dbReference type="EMBL" id="AGL51005.1"/>
    </source>
</evidence>